<dbReference type="InterPro" id="IPR052928">
    <property type="entry name" value="Desiccation-related_membrane"/>
</dbReference>
<feature type="region of interest" description="Disordered" evidence="1">
    <location>
        <begin position="91"/>
        <end position="141"/>
    </location>
</feature>
<protein>
    <submittedName>
        <fullName evidence="2">YtxH domain-containing protein</fullName>
    </submittedName>
</protein>
<comment type="caution">
    <text evidence="2">The sequence shown here is derived from an EMBL/GenBank/DDBJ whole genome shotgun (WGS) entry which is preliminary data.</text>
</comment>
<reference evidence="2 3" key="1">
    <citation type="submission" date="2018-10" db="EMBL/GenBank/DDBJ databases">
        <title>Draft genome sequence of Bacillus salarius IM0101, isolated from a hypersaline soil in Inner Mongolia, China.</title>
        <authorList>
            <person name="Yamprayoonswat W."/>
            <person name="Boonvisut S."/>
            <person name="Jumpathong W."/>
            <person name="Sittihan S."/>
            <person name="Ruangsuj P."/>
            <person name="Wanthongcharoen S."/>
            <person name="Thongpramul N."/>
            <person name="Pimmason S."/>
            <person name="Yu B."/>
            <person name="Yasawong M."/>
        </authorList>
    </citation>
    <scope>NUCLEOTIDE SEQUENCE [LARGE SCALE GENOMIC DNA]</scope>
    <source>
        <strain evidence="2 3">IM0101</strain>
    </source>
</reference>
<name>A0A428N3N8_9BACI</name>
<dbReference type="PANTHER" id="PTHR35792">
    <property type="entry name" value="GENERAL STRESS PROTEIN"/>
    <property type="match status" value="1"/>
</dbReference>
<dbReference type="Proteomes" id="UP000275076">
    <property type="component" value="Unassembled WGS sequence"/>
</dbReference>
<dbReference type="EMBL" id="RBVX01000011">
    <property type="protein sequence ID" value="RSL32919.1"/>
    <property type="molecule type" value="Genomic_DNA"/>
</dbReference>
<evidence type="ECO:0000256" key="1">
    <source>
        <dbReference type="SAM" id="MobiDB-lite"/>
    </source>
</evidence>
<keyword evidence="3" id="KW-1185">Reference proteome</keyword>
<feature type="compositionally biased region" description="Acidic residues" evidence="1">
    <location>
        <begin position="105"/>
        <end position="121"/>
    </location>
</feature>
<gene>
    <name evidence="2" type="ORF">D7Z54_12900</name>
</gene>
<evidence type="ECO:0000313" key="2">
    <source>
        <dbReference type="EMBL" id="RSL32919.1"/>
    </source>
</evidence>
<dbReference type="PANTHER" id="PTHR35792:SF1">
    <property type="entry name" value="SLL0268 PROTEIN"/>
    <property type="match status" value="1"/>
</dbReference>
<dbReference type="RefSeq" id="WP_125556269.1">
    <property type="nucleotide sequence ID" value="NZ_RBVX01000011.1"/>
</dbReference>
<sequence>MSEMNTKDFVIGTLIGSIVGACSALLLAPKAGKELREDLSDGAQTAKVKTNEFTNEAYEKGSEWANRAKDKSSELAKNVSDQSYQIYDRVKGVAGSTNEEKTADELADELSEDLESDEETFEDVKEDVRDLHASASEDSDK</sequence>
<proteinExistence type="predicted"/>
<dbReference type="InterPro" id="IPR024623">
    <property type="entry name" value="YtxH"/>
</dbReference>
<evidence type="ECO:0000313" key="3">
    <source>
        <dbReference type="Proteomes" id="UP000275076"/>
    </source>
</evidence>
<dbReference type="OrthoDB" id="9810874at2"/>
<feature type="compositionally biased region" description="Basic and acidic residues" evidence="1">
    <location>
        <begin position="122"/>
        <end position="132"/>
    </location>
</feature>
<accession>A0A428N3N8</accession>
<dbReference type="PROSITE" id="PS51257">
    <property type="entry name" value="PROKAR_LIPOPROTEIN"/>
    <property type="match status" value="1"/>
</dbReference>
<dbReference type="Pfam" id="PF12732">
    <property type="entry name" value="YtxH"/>
    <property type="match status" value="1"/>
</dbReference>
<dbReference type="AlphaFoldDB" id="A0A428N3N8"/>
<organism evidence="2 3">
    <name type="scientific">Salibacterium salarium</name>
    <dbReference type="NCBI Taxonomy" id="284579"/>
    <lineage>
        <taxon>Bacteria</taxon>
        <taxon>Bacillati</taxon>
        <taxon>Bacillota</taxon>
        <taxon>Bacilli</taxon>
        <taxon>Bacillales</taxon>
        <taxon>Bacillaceae</taxon>
    </lineage>
</organism>